<dbReference type="GO" id="GO:0005634">
    <property type="term" value="C:nucleus"/>
    <property type="evidence" value="ECO:0007669"/>
    <property type="project" value="UniProtKB-SubCell"/>
</dbReference>
<evidence type="ECO:0000256" key="4">
    <source>
        <dbReference type="HAMAP-Rule" id="MF_03155"/>
    </source>
</evidence>
<keyword evidence="4" id="KW-0963">Cytoplasm</keyword>
<evidence type="ECO:0000256" key="2">
    <source>
        <dbReference type="ARBA" id="ARBA00022679"/>
    </source>
</evidence>
<dbReference type="SUPFAM" id="SSF53167">
    <property type="entry name" value="Purine and uridine phosphorylases"/>
    <property type="match status" value="1"/>
</dbReference>
<dbReference type="CDD" id="cd09010">
    <property type="entry name" value="MTAP_SsMTAPII_like_MTIP"/>
    <property type="match status" value="1"/>
</dbReference>
<feature type="binding site" evidence="4">
    <location>
        <begin position="215"/>
        <end position="217"/>
    </location>
    <ligand>
        <name>substrate</name>
    </ligand>
</feature>
<comment type="subunit">
    <text evidence="4">Homotrimer.</text>
</comment>
<keyword evidence="1 4" id="KW-0328">Glycosyltransferase</keyword>
<feature type="binding site" evidence="4">
    <location>
        <begin position="55"/>
        <end position="56"/>
    </location>
    <ligand>
        <name>phosphate</name>
        <dbReference type="ChEBI" id="CHEBI:43474"/>
    </ligand>
</feature>
<dbReference type="NCBIfam" id="TIGR01694">
    <property type="entry name" value="MTAP"/>
    <property type="match status" value="1"/>
</dbReference>
<dbReference type="EMBL" id="JALNTZ010000006">
    <property type="protein sequence ID" value="KAJ3649422.1"/>
    <property type="molecule type" value="Genomic_DNA"/>
</dbReference>
<feature type="binding site" evidence="4">
    <location>
        <position position="13"/>
    </location>
    <ligand>
        <name>phosphate</name>
        <dbReference type="ChEBI" id="CHEBI:43474"/>
    </ligand>
</feature>
<comment type="function">
    <text evidence="4">Catalyzes the reversible phosphorylation of S-methyl-5'-thioadenosine (MTA) to adenine and 5-methylthioribose-1-phosphate. Involved in the breakdown of MTA, a major by-product of polyamine biosynthesis. Responsible for the first step in the methionine salvage pathway after MTA has been generated from S-adenosylmethionine. Has broad substrate specificity with 6-aminopurine nucleosides as preferred substrates.</text>
</comment>
<dbReference type="PANTHER" id="PTHR42679">
    <property type="entry name" value="S-METHYL-5'-THIOADENOSINE PHOSPHORYLASE"/>
    <property type="match status" value="1"/>
</dbReference>
<feature type="site" description="Important for substrate specificity" evidence="4">
    <location>
        <position position="173"/>
    </location>
</feature>
<feature type="site" description="Important for substrate specificity" evidence="4">
    <location>
        <position position="229"/>
    </location>
</feature>
<feature type="binding site" evidence="4">
    <location>
        <begin position="88"/>
        <end position="89"/>
    </location>
    <ligand>
        <name>phosphate</name>
        <dbReference type="ChEBI" id="CHEBI:43474"/>
    </ligand>
</feature>
<dbReference type="EC" id="2.4.2.28" evidence="4"/>
<dbReference type="PROSITE" id="PS01240">
    <property type="entry name" value="PNP_MTAP_2"/>
    <property type="match status" value="1"/>
</dbReference>
<feature type="domain" description="Nucleoside phosphorylase" evidence="5">
    <location>
        <begin position="6"/>
        <end position="251"/>
    </location>
</feature>
<dbReference type="Gene3D" id="3.40.50.1580">
    <property type="entry name" value="Nucleoside phosphorylase domain"/>
    <property type="match status" value="1"/>
</dbReference>
<proteinExistence type="inferred from homology"/>
<dbReference type="Pfam" id="PF01048">
    <property type="entry name" value="PNP_UDP_1"/>
    <property type="match status" value="1"/>
</dbReference>
<feature type="binding site" evidence="4">
    <location>
        <position position="191"/>
    </location>
    <ligand>
        <name>substrate</name>
    </ligand>
</feature>
<sequence length="276" mass="30856">MTKKIKIGIIGGSGLDNPDILKNATIKEVTTPFGNPSDFLTVGEIEGVECVLLPRHGRKHNIMPGKVNYRANIWALKDQGCTHIIAATATGSLQEHMKPGNVVILDNFIDRTQQRKQTFYDGEKNHPFGICHLPMEPAFNERTRQIIIETAEQLKIDVHKTGTVVTIEGPRFSSKAESHMFRQWGGHLINMTTVPEVVLAKEAGICYAAIALITDYDCWRENKDEHVTVFDVLATFKKNVAKVTTLIKAIVPNIAKEDWDQTIQELKDVVKNSVMV</sequence>
<dbReference type="GO" id="GO:0006166">
    <property type="term" value="P:purine ribonucleoside salvage"/>
    <property type="evidence" value="ECO:0007669"/>
    <property type="project" value="UniProtKB-KW"/>
</dbReference>
<dbReference type="InterPro" id="IPR000845">
    <property type="entry name" value="Nucleoside_phosphorylase_d"/>
</dbReference>
<dbReference type="FunFam" id="3.40.50.1580:FF:000012">
    <property type="entry name" value="Probable 6-oxopurine nucleoside phosphorylase"/>
    <property type="match status" value="1"/>
</dbReference>
<feature type="binding site" evidence="4">
    <location>
        <position position="192"/>
    </location>
    <ligand>
        <name>phosphate</name>
        <dbReference type="ChEBI" id="CHEBI:43474"/>
    </ligand>
</feature>
<name>A0AA38I7R2_9CUCU</name>
<accession>A0AA38I7R2</accession>
<comment type="caution">
    <text evidence="6">The sequence shown here is derived from an EMBL/GenBank/DDBJ whole genome shotgun (WGS) entry which is preliminary data.</text>
</comment>
<evidence type="ECO:0000256" key="1">
    <source>
        <dbReference type="ARBA" id="ARBA00022676"/>
    </source>
</evidence>
<comment type="subcellular location">
    <subcellularLocation>
        <location evidence="4">Cytoplasm</location>
    </subcellularLocation>
    <subcellularLocation>
        <location evidence="4">Nucleus</location>
    </subcellularLocation>
</comment>
<dbReference type="HAMAP" id="MF_01963">
    <property type="entry name" value="MTAP"/>
    <property type="match status" value="1"/>
</dbReference>
<gene>
    <name evidence="6" type="ORF">Zmor_021167</name>
</gene>
<comment type="catalytic activity">
    <reaction evidence="4">
        <text>S-methyl-5'-thioadenosine + phosphate = 5-(methylsulfanyl)-alpha-D-ribose 1-phosphate + adenine</text>
        <dbReference type="Rhea" id="RHEA:11852"/>
        <dbReference type="ChEBI" id="CHEBI:16708"/>
        <dbReference type="ChEBI" id="CHEBI:17509"/>
        <dbReference type="ChEBI" id="CHEBI:43474"/>
        <dbReference type="ChEBI" id="CHEBI:58533"/>
        <dbReference type="EC" id="2.4.2.28"/>
    </reaction>
</comment>
<dbReference type="InterPro" id="IPR010044">
    <property type="entry name" value="MTAP"/>
</dbReference>
<comment type="similarity">
    <text evidence="4">Belongs to the PNP/MTAP phosphorylase family. MTAP subfamily.</text>
</comment>
<evidence type="ECO:0000313" key="7">
    <source>
        <dbReference type="Proteomes" id="UP001168821"/>
    </source>
</evidence>
<evidence type="ECO:0000256" key="3">
    <source>
        <dbReference type="ARBA" id="ARBA00022726"/>
    </source>
</evidence>
<comment type="pathway">
    <text evidence="4">Amino-acid biosynthesis; L-methionine biosynthesis via salvage pathway; S-methyl-5-thio-alpha-D-ribose 1-phosphate from S-methyl-5'-thioadenosine (phosphorylase route): step 1/1.</text>
</comment>
<evidence type="ECO:0000313" key="6">
    <source>
        <dbReference type="EMBL" id="KAJ3649422.1"/>
    </source>
</evidence>
<evidence type="ECO:0000259" key="5">
    <source>
        <dbReference type="Pfam" id="PF01048"/>
    </source>
</evidence>
<protein>
    <recommendedName>
        <fullName evidence="4">S-methyl-5'-thioadenosine phosphorylase</fullName>
        <ecNumber evidence="4">2.4.2.28</ecNumber>
    </recommendedName>
    <alternativeName>
        <fullName evidence="4">5'-methylthioadenosine phosphorylase</fullName>
        <shortName evidence="4">MTA phosphorylase</shortName>
        <shortName evidence="4">MTAP</shortName>
        <shortName evidence="4">MTAPase</shortName>
    </alternativeName>
</protein>
<organism evidence="6 7">
    <name type="scientific">Zophobas morio</name>
    <dbReference type="NCBI Taxonomy" id="2755281"/>
    <lineage>
        <taxon>Eukaryota</taxon>
        <taxon>Metazoa</taxon>
        <taxon>Ecdysozoa</taxon>
        <taxon>Arthropoda</taxon>
        <taxon>Hexapoda</taxon>
        <taxon>Insecta</taxon>
        <taxon>Pterygota</taxon>
        <taxon>Neoptera</taxon>
        <taxon>Endopterygota</taxon>
        <taxon>Coleoptera</taxon>
        <taxon>Polyphaga</taxon>
        <taxon>Cucujiformia</taxon>
        <taxon>Tenebrionidae</taxon>
        <taxon>Zophobas</taxon>
    </lineage>
</organism>
<keyword evidence="7" id="KW-1185">Reference proteome</keyword>
<dbReference type="InterPro" id="IPR035994">
    <property type="entry name" value="Nucleoside_phosphorylase_sf"/>
</dbReference>
<dbReference type="GO" id="GO:0017061">
    <property type="term" value="F:S-methyl-5-thioadenosine phosphorylase activity"/>
    <property type="evidence" value="ECO:0007669"/>
    <property type="project" value="UniProtKB-UniRule"/>
</dbReference>
<dbReference type="GO" id="GO:0019509">
    <property type="term" value="P:L-methionine salvage from methylthioadenosine"/>
    <property type="evidence" value="ECO:0007669"/>
    <property type="project" value="UniProtKB-UniRule"/>
</dbReference>
<keyword evidence="2 4" id="KW-0808">Transferase</keyword>
<dbReference type="Proteomes" id="UP001168821">
    <property type="component" value="Unassembled WGS sequence"/>
</dbReference>
<dbReference type="PANTHER" id="PTHR42679:SF2">
    <property type="entry name" value="S-METHYL-5'-THIOADENOSINE PHOSPHORYLASE"/>
    <property type="match status" value="1"/>
</dbReference>
<keyword evidence="3 4" id="KW-0660">Purine salvage</keyword>
<keyword evidence="4" id="KW-0539">Nucleus</keyword>
<reference evidence="6" key="1">
    <citation type="journal article" date="2023" name="G3 (Bethesda)">
        <title>Whole genome assemblies of Zophobas morio and Tenebrio molitor.</title>
        <authorList>
            <person name="Kaur S."/>
            <person name="Stinson S.A."/>
            <person name="diCenzo G.C."/>
        </authorList>
    </citation>
    <scope>NUCLEOTIDE SEQUENCE</scope>
    <source>
        <strain evidence="6">QUZm001</strain>
    </source>
</reference>
<dbReference type="AlphaFoldDB" id="A0AA38I7R2"/>
<dbReference type="GO" id="GO:0005829">
    <property type="term" value="C:cytosol"/>
    <property type="evidence" value="ECO:0007669"/>
    <property type="project" value="TreeGrafter"/>
</dbReference>
<dbReference type="InterPro" id="IPR018099">
    <property type="entry name" value="Purine_phosphorylase-2_CS"/>
</dbReference>